<keyword evidence="3" id="KW-1188">Viral release from host cell</keyword>
<reference evidence="7" key="1">
    <citation type="submission" date="2020-03" db="EMBL/GenBank/DDBJ databases">
        <title>The deep terrestrial virosphere.</title>
        <authorList>
            <person name="Holmfeldt K."/>
            <person name="Nilsson E."/>
            <person name="Simone D."/>
            <person name="Lopez-Fernandez M."/>
            <person name="Wu X."/>
            <person name="de Brujin I."/>
            <person name="Lundin D."/>
            <person name="Andersson A."/>
            <person name="Bertilsson S."/>
            <person name="Dopson M."/>
        </authorList>
    </citation>
    <scope>NUCLEOTIDE SEQUENCE</scope>
    <source>
        <strain evidence="7">MM415B00765</strain>
    </source>
</reference>
<evidence type="ECO:0000313" key="7">
    <source>
        <dbReference type="EMBL" id="QJA62520.1"/>
    </source>
</evidence>
<protein>
    <submittedName>
        <fullName evidence="7">Putative head tail connector protein</fullName>
    </submittedName>
</protein>
<keyword evidence="6" id="KW-1160">Virus entry into host cell</keyword>
<sequence length="541" mass="60811">MPRPGAEELVKRFNKVENDRANWNSLWQDVADYVLPTRGGFSGDETPGTRRGTRQYDSTAVISLWYLAAGMHGLLTNPNMKWFALRLKGGDQGSGDVKTWLDDATETMHGHLGDTRFATAIQPAYMDLGGFGNTCVYMGRHPRYTVHFQSRPLPEIYALQNQYGEIDTIFRKFKFSARQATQQWGLSRLPEPVRNAADKDDDIDKEFDFLHAVYPRDDRDPEKADNLNSPWASRYICLADKKEIKDLSEGGYRYFPYAFARWDLGTGETYGRGPAGMMLADIKVLNEMEKTILKQAQKAVDPPLQMPHEGFLARPKLIPGAVNYYRALSNGSRGIEPLNLTTNLGIGLEMTDQKRAQIGTAFFNDVLIMAQDKKMTATEIIERVQERLMLMGPVLSRLSNELLQPIIEATFHILLEEGKIAPPPPDMEGQEYEIEYQSPVARAQRAEESKAISRWLEHLIAMAGVDPNVMDNANLDEAARETADLFGVPARLLNDERVVKAIREQKQQAAAMQMKQEQRAQLLQSVLGNLKGGVNRGMAAA</sequence>
<dbReference type="GO" id="GO:0046718">
    <property type="term" value="P:symbiont entry into host cell"/>
    <property type="evidence" value="ECO:0007669"/>
    <property type="project" value="UniProtKB-KW"/>
</dbReference>
<dbReference type="Pfam" id="PF12236">
    <property type="entry name" value="Head-tail_con"/>
    <property type="match status" value="1"/>
</dbReference>
<dbReference type="AlphaFoldDB" id="A0A6M3IYH7"/>
<dbReference type="EMBL" id="MT141473">
    <property type="protein sequence ID" value="QJA62520.1"/>
    <property type="molecule type" value="Genomic_DNA"/>
</dbReference>
<evidence type="ECO:0000256" key="1">
    <source>
        <dbReference type="ARBA" id="ARBA00004328"/>
    </source>
</evidence>
<dbReference type="GO" id="GO:0044423">
    <property type="term" value="C:virion component"/>
    <property type="evidence" value="ECO:0007669"/>
    <property type="project" value="UniProtKB-KW"/>
</dbReference>
<evidence type="ECO:0000256" key="5">
    <source>
        <dbReference type="ARBA" id="ARBA00023219"/>
    </source>
</evidence>
<proteinExistence type="predicted"/>
<gene>
    <name evidence="7" type="ORF">MM415B00765_0020</name>
</gene>
<evidence type="ECO:0000256" key="3">
    <source>
        <dbReference type="ARBA" id="ARBA00022612"/>
    </source>
</evidence>
<keyword evidence="5" id="KW-0231">Viral genome packaging</keyword>
<keyword evidence="4" id="KW-0946">Virion</keyword>
<comment type="subcellular location">
    <subcellularLocation>
        <location evidence="1">Virion</location>
    </subcellularLocation>
</comment>
<name>A0A6M3IYH7_9ZZZZ</name>
<keyword evidence="2" id="KW-1162">Viral penetration into host cytoplasm</keyword>
<accession>A0A6M3IYH7</accession>
<evidence type="ECO:0000256" key="4">
    <source>
        <dbReference type="ARBA" id="ARBA00022844"/>
    </source>
</evidence>
<evidence type="ECO:0000256" key="6">
    <source>
        <dbReference type="ARBA" id="ARBA00023296"/>
    </source>
</evidence>
<organism evidence="7">
    <name type="scientific">viral metagenome</name>
    <dbReference type="NCBI Taxonomy" id="1070528"/>
    <lineage>
        <taxon>unclassified sequences</taxon>
        <taxon>metagenomes</taxon>
        <taxon>organismal metagenomes</taxon>
    </lineage>
</organism>
<dbReference type="InterPro" id="IPR020991">
    <property type="entry name" value="Connector_podovirus"/>
</dbReference>
<evidence type="ECO:0000256" key="2">
    <source>
        <dbReference type="ARBA" id="ARBA00022595"/>
    </source>
</evidence>